<proteinExistence type="predicted"/>
<name>A0A7H0RWQ9_SALER</name>
<dbReference type="AlphaFoldDB" id="A0A7H0RWQ9"/>
<dbReference type="EMBL" id="CP061159">
    <property type="protein sequence ID" value="QNQ76262.1"/>
    <property type="molecule type" value="Genomic_DNA"/>
</dbReference>
<keyword evidence="1" id="KW-0378">Hydrolase</keyword>
<dbReference type="GO" id="GO:0004519">
    <property type="term" value="F:endonuclease activity"/>
    <property type="evidence" value="ECO:0007669"/>
    <property type="project" value="UniProtKB-KW"/>
</dbReference>
<keyword evidence="1" id="KW-0540">Nuclease</keyword>
<reference evidence="1" key="1">
    <citation type="submission" date="2020-09" db="EMBL/GenBank/DDBJ databases">
        <title>Complete genome sequence of Salmonella enterica strain K_SA184, multidrug resistance bacterium isolated from lamb (Ovis aries).</title>
        <authorList>
            <person name="Kim H.B."/>
        </authorList>
    </citation>
    <scope>NUCLEOTIDE SEQUENCE</scope>
    <source>
        <strain evidence="1">K_SA184</strain>
    </source>
</reference>
<sequence>MPRVKNREGMMIELPDLPKHLPKSEVPDGRFSRPKNKITKAQRAELRMKFGGRRAYCGCVLPEKGWHADHVEPVRRDFEYVLAPVGSGVTHVARNTGKVLHPDLHTIENLFPACAPCNLFKGAFSVEGMRKEISQQVDRARTYSVNFRTAERFGLVEIVDKPVVFWFEHYQQQEAKIQV</sequence>
<protein>
    <submittedName>
        <fullName evidence="1">HNH endonuclease</fullName>
    </submittedName>
</protein>
<dbReference type="Gene3D" id="1.10.30.50">
    <property type="match status" value="1"/>
</dbReference>
<organism evidence="1">
    <name type="scientific">Salmonella enterica</name>
    <name type="common">Salmonella choleraesuis</name>
    <dbReference type="NCBI Taxonomy" id="28901"/>
    <lineage>
        <taxon>Bacteria</taxon>
        <taxon>Pseudomonadati</taxon>
        <taxon>Pseudomonadota</taxon>
        <taxon>Gammaproteobacteria</taxon>
        <taxon>Enterobacterales</taxon>
        <taxon>Enterobacteriaceae</taxon>
        <taxon>Salmonella</taxon>
    </lineage>
</organism>
<dbReference type="CDD" id="cd00085">
    <property type="entry name" value="HNHc"/>
    <property type="match status" value="1"/>
</dbReference>
<gene>
    <name evidence="1" type="ORF">H9I51_19875</name>
</gene>
<accession>A0A7H0RWQ9</accession>
<dbReference type="InterPro" id="IPR003615">
    <property type="entry name" value="HNH_nuc"/>
</dbReference>
<evidence type="ECO:0000313" key="1">
    <source>
        <dbReference type="EMBL" id="QNQ76262.1"/>
    </source>
</evidence>
<keyword evidence="1" id="KW-0255">Endonuclease</keyword>